<accession>A0A940DR67</accession>
<feature type="region of interest" description="Disordered" evidence="2">
    <location>
        <begin position="185"/>
        <end position="243"/>
    </location>
</feature>
<evidence type="ECO:0000313" key="4">
    <source>
        <dbReference type="EMBL" id="MBO8483260.1"/>
    </source>
</evidence>
<dbReference type="Pfam" id="PF14129">
    <property type="entry name" value="DUF4296"/>
    <property type="match status" value="1"/>
</dbReference>
<feature type="domain" description="DUF4296" evidence="3">
    <location>
        <begin position="25"/>
        <end position="107"/>
    </location>
</feature>
<sequence>MRAALKYIVFSVMLAVSALSCGKRDKVIPRDEMAEIYAEMFVLDQKISREPDARRMADTLLVYEPVFEAHGYTSDDYRCSMAYYIKDPDRYVRILKRTVEILEDKRKELRAEKARLESLSHSEAVTASFRPERIFFLSGMANRDLLTVDSLVFYIDSTGGSFDFDVQKGYDTLYIGPRIEIPADTASLSSVPPDSGAVPEEDTGDTDVRKIEGTGKREVEHVRTSVSAPLAPKKLDRLQMERK</sequence>
<reference evidence="4" key="2">
    <citation type="journal article" date="2021" name="PeerJ">
        <title>Extensive microbial diversity within the chicken gut microbiome revealed by metagenomics and culture.</title>
        <authorList>
            <person name="Gilroy R."/>
            <person name="Ravi A."/>
            <person name="Getino M."/>
            <person name="Pursley I."/>
            <person name="Horton D.L."/>
            <person name="Alikhan N.F."/>
            <person name="Baker D."/>
            <person name="Gharbi K."/>
            <person name="Hall N."/>
            <person name="Watson M."/>
            <person name="Adriaenssens E.M."/>
            <person name="Foster-Nyarko E."/>
            <person name="Jarju S."/>
            <person name="Secka A."/>
            <person name="Antonio M."/>
            <person name="Oren A."/>
            <person name="Chaudhuri R.R."/>
            <person name="La Ragione R."/>
            <person name="Hildebrand F."/>
            <person name="Pallen M.J."/>
        </authorList>
    </citation>
    <scope>NUCLEOTIDE SEQUENCE</scope>
    <source>
        <strain evidence="4">G3-8215</strain>
    </source>
</reference>
<reference evidence="4" key="1">
    <citation type="submission" date="2020-10" db="EMBL/GenBank/DDBJ databases">
        <authorList>
            <person name="Gilroy R."/>
        </authorList>
    </citation>
    <scope>NUCLEOTIDE SEQUENCE</scope>
    <source>
        <strain evidence="4">G3-8215</strain>
    </source>
</reference>
<feature type="coiled-coil region" evidence="1">
    <location>
        <begin position="92"/>
        <end position="122"/>
    </location>
</feature>
<feature type="compositionally biased region" description="Basic and acidic residues" evidence="2">
    <location>
        <begin position="206"/>
        <end position="223"/>
    </location>
</feature>
<name>A0A940DR67_9BACT</name>
<dbReference type="InterPro" id="IPR025381">
    <property type="entry name" value="DUF4296"/>
</dbReference>
<evidence type="ECO:0000256" key="1">
    <source>
        <dbReference type="SAM" id="Coils"/>
    </source>
</evidence>
<evidence type="ECO:0000259" key="3">
    <source>
        <dbReference type="Pfam" id="PF14129"/>
    </source>
</evidence>
<dbReference type="AlphaFoldDB" id="A0A940DR67"/>
<evidence type="ECO:0000256" key="2">
    <source>
        <dbReference type="SAM" id="MobiDB-lite"/>
    </source>
</evidence>
<comment type="caution">
    <text evidence="4">The sequence shown here is derived from an EMBL/GenBank/DDBJ whole genome shotgun (WGS) entry which is preliminary data.</text>
</comment>
<evidence type="ECO:0000313" key="5">
    <source>
        <dbReference type="Proteomes" id="UP000725002"/>
    </source>
</evidence>
<proteinExistence type="predicted"/>
<dbReference type="Proteomes" id="UP000725002">
    <property type="component" value="Unassembled WGS sequence"/>
</dbReference>
<keyword evidence="1" id="KW-0175">Coiled coil</keyword>
<protein>
    <submittedName>
        <fullName evidence="4">DUF4296 domain-containing protein</fullName>
    </submittedName>
</protein>
<gene>
    <name evidence="4" type="ORF">IAB75_03995</name>
</gene>
<feature type="compositionally biased region" description="Basic and acidic residues" evidence="2">
    <location>
        <begin position="233"/>
        <end position="243"/>
    </location>
</feature>
<organism evidence="4 5">
    <name type="scientific">Candidatus Cryptobacteroides avicola</name>
    <dbReference type="NCBI Taxonomy" id="2840757"/>
    <lineage>
        <taxon>Bacteria</taxon>
        <taxon>Pseudomonadati</taxon>
        <taxon>Bacteroidota</taxon>
        <taxon>Bacteroidia</taxon>
        <taxon>Bacteroidales</taxon>
        <taxon>Candidatus Cryptobacteroides</taxon>
    </lineage>
</organism>
<dbReference type="EMBL" id="JADILV010000024">
    <property type="protein sequence ID" value="MBO8483260.1"/>
    <property type="molecule type" value="Genomic_DNA"/>
</dbReference>
<dbReference type="PROSITE" id="PS51257">
    <property type="entry name" value="PROKAR_LIPOPROTEIN"/>
    <property type="match status" value="1"/>
</dbReference>